<name>V9DNY5_9EURO</name>
<evidence type="ECO:0000256" key="1">
    <source>
        <dbReference type="SAM" id="MobiDB-lite"/>
    </source>
</evidence>
<dbReference type="VEuPathDB" id="FungiDB:G647_00472"/>
<dbReference type="AlphaFoldDB" id="V9DNY5"/>
<dbReference type="GeneID" id="19978965"/>
<proteinExistence type="predicted"/>
<dbReference type="Proteomes" id="UP000030678">
    <property type="component" value="Unassembled WGS sequence"/>
</dbReference>
<accession>V9DNY5</accession>
<protein>
    <submittedName>
        <fullName evidence="2">Uncharacterized protein</fullName>
    </submittedName>
</protein>
<dbReference type="HOGENOM" id="CLU_2757577_0_0_1"/>
<gene>
    <name evidence="2" type="ORF">G647_00472</name>
</gene>
<evidence type="ECO:0000313" key="2">
    <source>
        <dbReference type="EMBL" id="ETI28023.1"/>
    </source>
</evidence>
<feature type="region of interest" description="Disordered" evidence="1">
    <location>
        <begin position="1"/>
        <end position="33"/>
    </location>
</feature>
<sequence>MANPKRRPPASTPSAPITVLSDGQPQAPTGVAAASTSSVAPAAYTGAAHRPELAGGLAAVAGIAGLVVLL</sequence>
<organism evidence="2 3">
    <name type="scientific">Cladophialophora carrionii CBS 160.54</name>
    <dbReference type="NCBI Taxonomy" id="1279043"/>
    <lineage>
        <taxon>Eukaryota</taxon>
        <taxon>Fungi</taxon>
        <taxon>Dikarya</taxon>
        <taxon>Ascomycota</taxon>
        <taxon>Pezizomycotina</taxon>
        <taxon>Eurotiomycetes</taxon>
        <taxon>Chaetothyriomycetidae</taxon>
        <taxon>Chaetothyriales</taxon>
        <taxon>Herpotrichiellaceae</taxon>
        <taxon>Cladophialophora</taxon>
    </lineage>
</organism>
<evidence type="ECO:0000313" key="3">
    <source>
        <dbReference type="Proteomes" id="UP000030678"/>
    </source>
</evidence>
<dbReference type="EMBL" id="KB822697">
    <property type="protein sequence ID" value="ETI28023.1"/>
    <property type="molecule type" value="Genomic_DNA"/>
</dbReference>
<dbReference type="RefSeq" id="XP_008722097.1">
    <property type="nucleotide sequence ID" value="XM_008723875.1"/>
</dbReference>
<reference evidence="2 3" key="1">
    <citation type="submission" date="2013-03" db="EMBL/GenBank/DDBJ databases">
        <title>The Genome Sequence of Cladophialophora carrionii CBS 160.54.</title>
        <authorList>
            <consortium name="The Broad Institute Genomics Platform"/>
            <person name="Cuomo C."/>
            <person name="de Hoog S."/>
            <person name="Gorbushina A."/>
            <person name="Walker B."/>
            <person name="Young S.K."/>
            <person name="Zeng Q."/>
            <person name="Gargeya S."/>
            <person name="Fitzgerald M."/>
            <person name="Haas B."/>
            <person name="Abouelleil A."/>
            <person name="Allen A.W."/>
            <person name="Alvarado L."/>
            <person name="Arachchi H.M."/>
            <person name="Berlin A.M."/>
            <person name="Chapman S.B."/>
            <person name="Gainer-Dewar J."/>
            <person name="Goldberg J."/>
            <person name="Griggs A."/>
            <person name="Gujja S."/>
            <person name="Hansen M."/>
            <person name="Howarth C."/>
            <person name="Imamovic A."/>
            <person name="Ireland A."/>
            <person name="Larimer J."/>
            <person name="McCowan C."/>
            <person name="Murphy C."/>
            <person name="Pearson M."/>
            <person name="Poon T.W."/>
            <person name="Priest M."/>
            <person name="Roberts A."/>
            <person name="Saif S."/>
            <person name="Shea T."/>
            <person name="Sisk P."/>
            <person name="Sykes S."/>
            <person name="Wortman J."/>
            <person name="Nusbaum C."/>
            <person name="Birren B."/>
        </authorList>
    </citation>
    <scope>NUCLEOTIDE SEQUENCE [LARGE SCALE GENOMIC DNA]</scope>
    <source>
        <strain evidence="2 3">CBS 160.54</strain>
    </source>
</reference>